<gene>
    <name evidence="3" type="ORF">PROQFM164_S01g002879</name>
</gene>
<feature type="compositionally biased region" description="Basic and acidic residues" evidence="1">
    <location>
        <begin position="1"/>
        <end position="10"/>
    </location>
</feature>
<dbReference type="Pfam" id="PF13921">
    <property type="entry name" value="Myb_DNA-bind_6"/>
    <property type="match status" value="1"/>
</dbReference>
<keyword evidence="3" id="KW-0371">Homeobox</keyword>
<dbReference type="PROSITE" id="PS50090">
    <property type="entry name" value="MYB_LIKE"/>
    <property type="match status" value="1"/>
</dbReference>
<dbReference type="GO" id="GO:0003677">
    <property type="term" value="F:DNA binding"/>
    <property type="evidence" value="ECO:0007669"/>
    <property type="project" value="UniProtKB-KW"/>
</dbReference>
<evidence type="ECO:0000313" key="3">
    <source>
        <dbReference type="EMBL" id="CDM29068.1"/>
    </source>
</evidence>
<keyword evidence="3" id="KW-0238">DNA-binding</keyword>
<accession>W6PXU4</accession>
<feature type="compositionally biased region" description="Polar residues" evidence="1">
    <location>
        <begin position="310"/>
        <end position="331"/>
    </location>
</feature>
<dbReference type="Gene3D" id="1.10.10.60">
    <property type="entry name" value="Homeodomain-like"/>
    <property type="match status" value="1"/>
</dbReference>
<feature type="domain" description="Myb-like" evidence="2">
    <location>
        <begin position="349"/>
        <end position="403"/>
    </location>
</feature>
<dbReference type="Proteomes" id="UP000030686">
    <property type="component" value="Unassembled WGS sequence"/>
</dbReference>
<sequence>MSSADFRVESFRPWNPPQGKAQSLRNPLNIYRYPSPVSLGATPPPSTVMDATLKSQQMYAPRTERHPLPVRPPVEVCLNGGPPPDSQINRHEPEALERTSSISPCPRTFDFEDILHLQDLSNSGDDDHSMTFGHSGQTFDPQPSDFESGDLELAFTAGQHSQFGVTGGLSQTGLLLKEAAIDPAILDDHHFPAMEQTQATEPLPDVATCPGRSSAENSRLSDKDASFHGRQHKPKRIVKSGRQPYKTNNLSVVIESRPKSTTGRPSQGLGRKNVSFSIVRAQFSALSVDDRLQFLSWLFEGALAHCLTTPSSTNDAAASRSISNQDENMTPKSKHLGKGAEKIDAEHTRSSRKGLRWSVEEDHLLVKLKEKENLAWSEVFKRFGQKFPGRSEGSIQVYWSTTLRKQRLP</sequence>
<dbReference type="SMART" id="SM00717">
    <property type="entry name" value="SANT"/>
    <property type="match status" value="1"/>
</dbReference>
<dbReference type="SUPFAM" id="SSF46689">
    <property type="entry name" value="Homeodomain-like"/>
    <property type="match status" value="1"/>
</dbReference>
<feature type="compositionally biased region" description="Basic and acidic residues" evidence="1">
    <location>
        <begin position="338"/>
        <end position="349"/>
    </location>
</feature>
<feature type="compositionally biased region" description="Basic residues" evidence="1">
    <location>
        <begin position="229"/>
        <end position="239"/>
    </location>
</feature>
<proteinExistence type="predicted"/>
<dbReference type="CDD" id="cd00167">
    <property type="entry name" value="SANT"/>
    <property type="match status" value="1"/>
</dbReference>
<organism evidence="3 4">
    <name type="scientific">Penicillium roqueforti (strain FM164)</name>
    <dbReference type="NCBI Taxonomy" id="1365484"/>
    <lineage>
        <taxon>Eukaryota</taxon>
        <taxon>Fungi</taxon>
        <taxon>Dikarya</taxon>
        <taxon>Ascomycota</taxon>
        <taxon>Pezizomycotina</taxon>
        <taxon>Eurotiomycetes</taxon>
        <taxon>Eurotiomycetidae</taxon>
        <taxon>Eurotiales</taxon>
        <taxon>Aspergillaceae</taxon>
        <taxon>Penicillium</taxon>
    </lineage>
</organism>
<feature type="region of interest" description="Disordered" evidence="1">
    <location>
        <begin position="199"/>
        <end position="270"/>
    </location>
</feature>
<dbReference type="AlphaFoldDB" id="W6PXU4"/>
<keyword evidence="4" id="KW-1185">Reference proteome</keyword>
<dbReference type="EMBL" id="HG792015">
    <property type="protein sequence ID" value="CDM29068.1"/>
    <property type="molecule type" value="Genomic_DNA"/>
</dbReference>
<dbReference type="OMA" id="MYAPRTE"/>
<dbReference type="InterPro" id="IPR009057">
    <property type="entry name" value="Homeodomain-like_sf"/>
</dbReference>
<evidence type="ECO:0000256" key="1">
    <source>
        <dbReference type="SAM" id="MobiDB-lite"/>
    </source>
</evidence>
<feature type="region of interest" description="Disordered" evidence="1">
    <location>
        <begin position="1"/>
        <end position="27"/>
    </location>
</feature>
<feature type="region of interest" description="Disordered" evidence="1">
    <location>
        <begin position="310"/>
        <end position="352"/>
    </location>
</feature>
<dbReference type="InterPro" id="IPR001005">
    <property type="entry name" value="SANT/Myb"/>
</dbReference>
<protein>
    <submittedName>
        <fullName evidence="3">Homeodomain-like</fullName>
    </submittedName>
</protein>
<evidence type="ECO:0000259" key="2">
    <source>
        <dbReference type="PROSITE" id="PS50090"/>
    </source>
</evidence>
<reference evidence="3" key="1">
    <citation type="journal article" date="2014" name="Nat. Commun.">
        <title>Multiple recent horizontal transfers of a large genomic region in cheese making fungi.</title>
        <authorList>
            <person name="Cheeseman K."/>
            <person name="Ropars J."/>
            <person name="Renault P."/>
            <person name="Dupont J."/>
            <person name="Gouzy J."/>
            <person name="Branca A."/>
            <person name="Abraham A.L."/>
            <person name="Ceppi M."/>
            <person name="Conseiller E."/>
            <person name="Debuchy R."/>
            <person name="Malagnac F."/>
            <person name="Goarin A."/>
            <person name="Silar P."/>
            <person name="Lacoste S."/>
            <person name="Sallet E."/>
            <person name="Bensimon A."/>
            <person name="Giraud T."/>
            <person name="Brygoo Y."/>
        </authorList>
    </citation>
    <scope>NUCLEOTIDE SEQUENCE [LARGE SCALE GENOMIC DNA]</scope>
    <source>
        <strain evidence="3">FM164</strain>
    </source>
</reference>
<dbReference type="STRING" id="1365484.W6PXU4"/>
<name>W6PXU4_PENRF</name>
<dbReference type="OrthoDB" id="2143914at2759"/>
<evidence type="ECO:0000313" key="4">
    <source>
        <dbReference type="Proteomes" id="UP000030686"/>
    </source>
</evidence>